<feature type="transmembrane region" description="Helical" evidence="1">
    <location>
        <begin position="186"/>
        <end position="204"/>
    </location>
</feature>
<feature type="transmembrane region" description="Helical" evidence="1">
    <location>
        <begin position="216"/>
        <end position="235"/>
    </location>
</feature>
<feature type="transmembrane region" description="Helical" evidence="1">
    <location>
        <begin position="69"/>
        <end position="90"/>
    </location>
</feature>
<evidence type="ECO:0000313" key="2">
    <source>
        <dbReference type="EMBL" id="GAW94000.1"/>
    </source>
</evidence>
<dbReference type="Proteomes" id="UP000197032">
    <property type="component" value="Unassembled WGS sequence"/>
</dbReference>
<keyword evidence="1" id="KW-0472">Membrane</keyword>
<dbReference type="RefSeq" id="WP_088555033.1">
    <property type="nucleotide sequence ID" value="NZ_BDGJ01000197.1"/>
</dbReference>
<feature type="transmembrane region" description="Helical" evidence="1">
    <location>
        <begin position="27"/>
        <end position="49"/>
    </location>
</feature>
<evidence type="ECO:0000313" key="3">
    <source>
        <dbReference type="Proteomes" id="UP000197032"/>
    </source>
</evidence>
<dbReference type="AlphaFoldDB" id="A0A1Z5HXJ8"/>
<reference evidence="3" key="1">
    <citation type="journal article" date="2017" name="Appl. Environ. Microbiol.">
        <title>Genomic Analysis of Calderihabitans maritimus KKC1, a Thermophilic, Hydrogenogenic, Carboxydotrophic Bacterium Isolated from Marine Sediment.</title>
        <authorList>
            <person name="Omae K."/>
            <person name="Yoneda Y."/>
            <person name="Fukuyama Y."/>
            <person name="Yoshida T."/>
            <person name="Sako Y."/>
        </authorList>
    </citation>
    <scope>NUCLEOTIDE SEQUENCE [LARGE SCALE GENOMIC DNA]</scope>
    <source>
        <strain evidence="3">KKC1</strain>
    </source>
</reference>
<keyword evidence="1" id="KW-1133">Transmembrane helix</keyword>
<comment type="caution">
    <text evidence="2">The sequence shown here is derived from an EMBL/GenBank/DDBJ whole genome shotgun (WGS) entry which is preliminary data.</text>
</comment>
<feature type="transmembrane region" description="Helical" evidence="1">
    <location>
        <begin position="99"/>
        <end position="119"/>
    </location>
</feature>
<gene>
    <name evidence="2" type="ORF">KKC1_31200</name>
</gene>
<organism evidence="2 3">
    <name type="scientific">Calderihabitans maritimus</name>
    <dbReference type="NCBI Taxonomy" id="1246530"/>
    <lineage>
        <taxon>Bacteria</taxon>
        <taxon>Bacillati</taxon>
        <taxon>Bacillota</taxon>
        <taxon>Clostridia</taxon>
        <taxon>Neomoorellales</taxon>
        <taxon>Calderihabitantaceae</taxon>
        <taxon>Calderihabitans</taxon>
    </lineage>
</organism>
<evidence type="ECO:0000256" key="1">
    <source>
        <dbReference type="SAM" id="Phobius"/>
    </source>
</evidence>
<keyword evidence="1" id="KW-0812">Transmembrane</keyword>
<dbReference type="EMBL" id="BDGJ01000197">
    <property type="protein sequence ID" value="GAW94000.1"/>
    <property type="molecule type" value="Genomic_DNA"/>
</dbReference>
<accession>A0A1Z5HXJ8</accession>
<keyword evidence="3" id="KW-1185">Reference proteome</keyword>
<proteinExistence type="predicted"/>
<protein>
    <submittedName>
        <fullName evidence="2">Uncharacterized protein</fullName>
    </submittedName>
</protein>
<name>A0A1Z5HXJ8_9FIRM</name>
<sequence>MNIGKNYRQALGESSFFRTKLFSLKTIINLSLCYVMIVILSNVTIRYLSKLVGYNPPTYWPISIFSLRLLPTVKQFLLALAIFILFHFIIKKLLVNTRLYLIITSGIILILLTNLLQGWSGLVTPIAGGGVKGIQYYHDAIKISNPLYFLSHFEELQPNLLVHSQTHPPGAVLLFYLMYRSLKKPELMVITIIFVSVVLSVYFLKNILAEEFDNNISNYVSFLFLLIPSIQIYYLHWMH</sequence>